<evidence type="ECO:0000313" key="2">
    <source>
        <dbReference type="Proteomes" id="UP000308600"/>
    </source>
</evidence>
<evidence type="ECO:0000313" key="1">
    <source>
        <dbReference type="EMBL" id="TFK73112.1"/>
    </source>
</evidence>
<proteinExistence type="predicted"/>
<sequence>MYLLDLPLEVLKTIVADQCEETKDLKSFRQVCHVFNHLAWPALFSEIRFTMIENNCKLCLPLLEALATGTASIHEHARHLSVTIICTGESVQHPDFEEESIQQAQTKQYFLKAVNMVKGIRTVKLSFNINSPDSDWAVDGLVDAMTHMTNLESLAIHSSNVFIPKFDGLRNLRSLSFSGNPERLSGHLSTQGAILLSNNPGITALTISCYDAWNRSDDVVNTGDAVFRKLPPSIEPLQITHLSLRGCDPIQLTDNVLRHLKNLRSLIYHPDSDEPDDLEENENEDEELQEIEQSREIVEESGQNHNDAETVKVVDHGLPRPVVVEDIEIRRPIATAFWNTLRTNKIHLESLSVDKPDHATLRYIASFSGLRSLSLGFIDASRRALVDDLANMFFKDATTNHLETLEELSILASFSSSWCFGAHNAALFAKCRNLRSLTLTWDAPASDSEKTLCSMVDLSSTLPLLRTFLVQIAYPRGFRGMRCGNPYMSFNWSTREEVQKFLPKYGPVDIEKYLTEIKVDRLVFRLKECDDGYRYHHEVS</sequence>
<keyword evidence="2" id="KW-1185">Reference proteome</keyword>
<dbReference type="Proteomes" id="UP000308600">
    <property type="component" value="Unassembled WGS sequence"/>
</dbReference>
<protein>
    <submittedName>
        <fullName evidence="1">Uncharacterized protein</fullName>
    </submittedName>
</protein>
<reference evidence="1 2" key="1">
    <citation type="journal article" date="2019" name="Nat. Ecol. Evol.">
        <title>Megaphylogeny resolves global patterns of mushroom evolution.</title>
        <authorList>
            <person name="Varga T."/>
            <person name="Krizsan K."/>
            <person name="Foldi C."/>
            <person name="Dima B."/>
            <person name="Sanchez-Garcia M."/>
            <person name="Sanchez-Ramirez S."/>
            <person name="Szollosi G.J."/>
            <person name="Szarkandi J.G."/>
            <person name="Papp V."/>
            <person name="Albert L."/>
            <person name="Andreopoulos W."/>
            <person name="Angelini C."/>
            <person name="Antonin V."/>
            <person name="Barry K.W."/>
            <person name="Bougher N.L."/>
            <person name="Buchanan P."/>
            <person name="Buyck B."/>
            <person name="Bense V."/>
            <person name="Catcheside P."/>
            <person name="Chovatia M."/>
            <person name="Cooper J."/>
            <person name="Damon W."/>
            <person name="Desjardin D."/>
            <person name="Finy P."/>
            <person name="Geml J."/>
            <person name="Haridas S."/>
            <person name="Hughes K."/>
            <person name="Justo A."/>
            <person name="Karasinski D."/>
            <person name="Kautmanova I."/>
            <person name="Kiss B."/>
            <person name="Kocsube S."/>
            <person name="Kotiranta H."/>
            <person name="LaButti K.M."/>
            <person name="Lechner B.E."/>
            <person name="Liimatainen K."/>
            <person name="Lipzen A."/>
            <person name="Lukacs Z."/>
            <person name="Mihaltcheva S."/>
            <person name="Morgado L.N."/>
            <person name="Niskanen T."/>
            <person name="Noordeloos M.E."/>
            <person name="Ohm R.A."/>
            <person name="Ortiz-Santana B."/>
            <person name="Ovrebo C."/>
            <person name="Racz N."/>
            <person name="Riley R."/>
            <person name="Savchenko A."/>
            <person name="Shiryaev A."/>
            <person name="Soop K."/>
            <person name="Spirin V."/>
            <person name="Szebenyi C."/>
            <person name="Tomsovsky M."/>
            <person name="Tulloss R.E."/>
            <person name="Uehling J."/>
            <person name="Grigoriev I.V."/>
            <person name="Vagvolgyi C."/>
            <person name="Papp T."/>
            <person name="Martin F.M."/>
            <person name="Miettinen O."/>
            <person name="Hibbett D.S."/>
            <person name="Nagy L.G."/>
        </authorList>
    </citation>
    <scope>NUCLEOTIDE SEQUENCE [LARGE SCALE GENOMIC DNA]</scope>
    <source>
        <strain evidence="1 2">NL-1719</strain>
    </source>
</reference>
<organism evidence="1 2">
    <name type="scientific">Pluteus cervinus</name>
    <dbReference type="NCBI Taxonomy" id="181527"/>
    <lineage>
        <taxon>Eukaryota</taxon>
        <taxon>Fungi</taxon>
        <taxon>Dikarya</taxon>
        <taxon>Basidiomycota</taxon>
        <taxon>Agaricomycotina</taxon>
        <taxon>Agaricomycetes</taxon>
        <taxon>Agaricomycetidae</taxon>
        <taxon>Agaricales</taxon>
        <taxon>Pluteineae</taxon>
        <taxon>Pluteaceae</taxon>
        <taxon>Pluteus</taxon>
    </lineage>
</organism>
<gene>
    <name evidence="1" type="ORF">BDN72DRAFT_956731</name>
</gene>
<name>A0ACD3B5E4_9AGAR</name>
<dbReference type="EMBL" id="ML208278">
    <property type="protein sequence ID" value="TFK73112.1"/>
    <property type="molecule type" value="Genomic_DNA"/>
</dbReference>
<accession>A0ACD3B5E4</accession>